<name>U5QQR7_GLOK1</name>
<protein>
    <submittedName>
        <fullName evidence="4">GCN5-related N-acetyltransferase</fullName>
    </submittedName>
</protein>
<evidence type="ECO:0000313" key="4">
    <source>
        <dbReference type="EMBL" id="AGY60040.1"/>
    </source>
</evidence>
<evidence type="ECO:0000313" key="5">
    <source>
        <dbReference type="Proteomes" id="UP000017396"/>
    </source>
</evidence>
<keyword evidence="5" id="KW-1185">Reference proteome</keyword>
<dbReference type="AlphaFoldDB" id="U5QQR7"/>
<dbReference type="KEGG" id="glj:GKIL_3794"/>
<evidence type="ECO:0000256" key="2">
    <source>
        <dbReference type="ARBA" id="ARBA00023315"/>
    </source>
</evidence>
<reference evidence="4 5" key="1">
    <citation type="journal article" date="2013" name="PLoS ONE">
        <title>Cultivation and Complete Genome Sequencing of Gloeobacter kilaueensis sp. nov., from a Lava Cave in Kilauea Caldera, Hawai'i.</title>
        <authorList>
            <person name="Saw J.H."/>
            <person name="Schatz M."/>
            <person name="Brown M.V."/>
            <person name="Kunkel D.D."/>
            <person name="Foster J.S."/>
            <person name="Shick H."/>
            <person name="Christensen S."/>
            <person name="Hou S."/>
            <person name="Wan X."/>
            <person name="Donachie S.P."/>
        </authorList>
    </citation>
    <scope>NUCLEOTIDE SEQUENCE [LARGE SCALE GENOMIC DNA]</scope>
    <source>
        <strain evidence="5">JS</strain>
    </source>
</reference>
<dbReference type="PROSITE" id="PS51186">
    <property type="entry name" value="GNAT"/>
    <property type="match status" value="1"/>
</dbReference>
<sequence length="229" mass="25161">MAIRIAPIALEHIGSYRRTLDAVARERRYLLLLEAPALPDVEAWIRSGIERGAPCFIALDGDEEVVGWCAIHPGSWPGTEHVGHLGIGVLASHRGQGIGRQLIETTVTAAFAANLERIELEVFASNGGAIGFYEAFGFRYEGCRRKARYLDGLYDDLLLMALLRDEQCPSAPSAPVEKKSQAIIERIERESGVLGLVGLLTEHLSADELQVLLLEAFRQKGERSTRTAQ</sequence>
<keyword evidence="1 4" id="KW-0808">Transferase</keyword>
<dbReference type="SUPFAM" id="SSF55729">
    <property type="entry name" value="Acyl-CoA N-acyltransferases (Nat)"/>
    <property type="match status" value="1"/>
</dbReference>
<dbReference type="GO" id="GO:0016747">
    <property type="term" value="F:acyltransferase activity, transferring groups other than amino-acyl groups"/>
    <property type="evidence" value="ECO:0007669"/>
    <property type="project" value="InterPro"/>
</dbReference>
<keyword evidence="2" id="KW-0012">Acyltransferase</keyword>
<dbReference type="CDD" id="cd04301">
    <property type="entry name" value="NAT_SF"/>
    <property type="match status" value="1"/>
</dbReference>
<dbReference type="HOGENOM" id="CLU_013985_19_1_3"/>
<dbReference type="STRING" id="1183438.GKIL_3794"/>
<dbReference type="EMBL" id="CP003587">
    <property type="protein sequence ID" value="AGY60040.1"/>
    <property type="molecule type" value="Genomic_DNA"/>
</dbReference>
<organism evidence="4 5">
    <name type="scientific">Gloeobacter kilaueensis (strain ATCC BAA-2537 / CCAP 1431/1 / ULC 316 / JS1)</name>
    <dbReference type="NCBI Taxonomy" id="1183438"/>
    <lineage>
        <taxon>Bacteria</taxon>
        <taxon>Bacillati</taxon>
        <taxon>Cyanobacteriota</taxon>
        <taxon>Cyanophyceae</taxon>
        <taxon>Gloeobacterales</taxon>
        <taxon>Gloeobacteraceae</taxon>
        <taxon>Gloeobacter</taxon>
    </lineage>
</organism>
<dbReference type="Pfam" id="PF00583">
    <property type="entry name" value="Acetyltransf_1"/>
    <property type="match status" value="1"/>
</dbReference>
<dbReference type="Gene3D" id="3.40.630.30">
    <property type="match status" value="1"/>
</dbReference>
<proteinExistence type="predicted"/>
<dbReference type="InterPro" id="IPR050680">
    <property type="entry name" value="YpeA/RimI_acetyltransf"/>
</dbReference>
<dbReference type="eggNOG" id="COG0456">
    <property type="taxonomic scope" value="Bacteria"/>
</dbReference>
<evidence type="ECO:0000256" key="1">
    <source>
        <dbReference type="ARBA" id="ARBA00022679"/>
    </source>
</evidence>
<dbReference type="PANTHER" id="PTHR43420">
    <property type="entry name" value="ACETYLTRANSFERASE"/>
    <property type="match status" value="1"/>
</dbReference>
<dbReference type="Proteomes" id="UP000017396">
    <property type="component" value="Chromosome"/>
</dbReference>
<accession>U5QQR7</accession>
<feature type="domain" description="N-acetyltransferase" evidence="3">
    <location>
        <begin position="3"/>
        <end position="165"/>
    </location>
</feature>
<evidence type="ECO:0000259" key="3">
    <source>
        <dbReference type="PROSITE" id="PS51186"/>
    </source>
</evidence>
<dbReference type="RefSeq" id="WP_023175359.1">
    <property type="nucleotide sequence ID" value="NC_022600.1"/>
</dbReference>
<dbReference type="PANTHER" id="PTHR43420:SF47">
    <property type="entry name" value="N-ACETYLTRANSFERASE DOMAIN-CONTAINING PROTEIN"/>
    <property type="match status" value="1"/>
</dbReference>
<gene>
    <name evidence="4" type="ORF">GKIL_3794</name>
</gene>
<dbReference type="InterPro" id="IPR000182">
    <property type="entry name" value="GNAT_dom"/>
</dbReference>
<dbReference type="InterPro" id="IPR016181">
    <property type="entry name" value="Acyl_CoA_acyltransferase"/>
</dbReference>